<dbReference type="AlphaFoldDB" id="A0AAV9Y1K6"/>
<feature type="transmembrane region" description="Helical" evidence="1">
    <location>
        <begin position="314"/>
        <end position="333"/>
    </location>
</feature>
<feature type="transmembrane region" description="Helical" evidence="1">
    <location>
        <begin position="397"/>
        <end position="415"/>
    </location>
</feature>
<evidence type="ECO:0000313" key="3">
    <source>
        <dbReference type="Proteomes" id="UP001311799"/>
    </source>
</evidence>
<feature type="transmembrane region" description="Helical" evidence="1">
    <location>
        <begin position="90"/>
        <end position="110"/>
    </location>
</feature>
<sequence length="422" mass="49923">MDQKYSIFISACFKSSLQVGTSLGLLFIIHCLHYCNFKTTSFPAKIDTGDIMKYVIGELLNVLIPIYIFSYSSKMRELNFNNFRSYFNYFLKYIIPGIIYVVMAFIIGYLDEIPLKKDILSWYLPYRFIMIVIFAYQFVIGVIMYPIVSLLNSADKENILEENIPSNNYFNNFLDEEYSEPEFSSKLVNSIGNPFSELKNRLGGRNSKLAYMISNILVYFFFMNIFYYFSLGYELYIIYTTFYVGIFIIYSVKYINKSPLSTISYTILVFFCLIFYIHSKIQVLNKNNGSILFVSLFVFLTYFFVGYNGDVFNFIYGIRLYHIELLSLIPIIYERLKTDHTNIVFSPFHFPLVSDNGEFLLKITYSWIAIFLISYNLNYFQINRSINRKIFDYIEKIPYILILLSTSIFFIYERASILDIWY</sequence>
<evidence type="ECO:0000256" key="1">
    <source>
        <dbReference type="SAM" id="Phobius"/>
    </source>
</evidence>
<feature type="transmembrane region" description="Helical" evidence="1">
    <location>
        <begin position="289"/>
        <end position="307"/>
    </location>
</feature>
<accession>A0AAV9Y1K6</accession>
<keyword evidence="1" id="KW-1133">Transmembrane helix</keyword>
<name>A0AAV9Y1K6_9CRYT</name>
<dbReference type="Proteomes" id="UP001311799">
    <property type="component" value="Unassembled WGS sequence"/>
</dbReference>
<feature type="transmembrane region" description="Helical" evidence="1">
    <location>
        <begin position="51"/>
        <end position="69"/>
    </location>
</feature>
<reference evidence="2 3" key="1">
    <citation type="submission" date="2023-10" db="EMBL/GenBank/DDBJ databases">
        <title>Comparative genomics analysis reveals potential genetic determinants of host preference in Cryptosporidium xiaoi.</title>
        <authorList>
            <person name="Xiao L."/>
            <person name="Li J."/>
        </authorList>
    </citation>
    <scope>NUCLEOTIDE SEQUENCE [LARGE SCALE GENOMIC DNA]</scope>
    <source>
        <strain evidence="2 3">52996</strain>
    </source>
</reference>
<feature type="transmembrane region" description="Helical" evidence="1">
    <location>
        <begin position="235"/>
        <end position="252"/>
    </location>
</feature>
<feature type="transmembrane region" description="Helical" evidence="1">
    <location>
        <begin position="359"/>
        <end position="377"/>
    </location>
</feature>
<proteinExistence type="predicted"/>
<keyword evidence="1" id="KW-0812">Transmembrane</keyword>
<keyword evidence="3" id="KW-1185">Reference proteome</keyword>
<protein>
    <submittedName>
        <fullName evidence="2">Membrane associated protein</fullName>
    </submittedName>
</protein>
<feature type="transmembrane region" description="Helical" evidence="1">
    <location>
        <begin position="259"/>
        <end position="277"/>
    </location>
</feature>
<gene>
    <name evidence="2" type="ORF">RS030_121984</name>
</gene>
<comment type="caution">
    <text evidence="2">The sequence shown here is derived from an EMBL/GenBank/DDBJ whole genome shotgun (WGS) entry which is preliminary data.</text>
</comment>
<evidence type="ECO:0000313" key="2">
    <source>
        <dbReference type="EMBL" id="KAK6590826.1"/>
    </source>
</evidence>
<organism evidence="2 3">
    <name type="scientific">Cryptosporidium xiaoi</name>
    <dbReference type="NCBI Taxonomy" id="659607"/>
    <lineage>
        <taxon>Eukaryota</taxon>
        <taxon>Sar</taxon>
        <taxon>Alveolata</taxon>
        <taxon>Apicomplexa</taxon>
        <taxon>Conoidasida</taxon>
        <taxon>Coccidia</taxon>
        <taxon>Eucoccidiorida</taxon>
        <taxon>Eimeriorina</taxon>
        <taxon>Cryptosporidiidae</taxon>
        <taxon>Cryptosporidium</taxon>
    </lineage>
</organism>
<feature type="transmembrane region" description="Helical" evidence="1">
    <location>
        <begin position="122"/>
        <end position="148"/>
    </location>
</feature>
<dbReference type="EMBL" id="JAWDEY010000003">
    <property type="protein sequence ID" value="KAK6590826.1"/>
    <property type="molecule type" value="Genomic_DNA"/>
</dbReference>
<feature type="transmembrane region" description="Helical" evidence="1">
    <location>
        <begin position="209"/>
        <end position="229"/>
    </location>
</feature>
<keyword evidence="1" id="KW-0472">Membrane</keyword>